<dbReference type="PROSITE" id="PS01014">
    <property type="entry name" value="NUSG"/>
    <property type="match status" value="1"/>
</dbReference>
<dbReference type="PRINTS" id="PR00338">
    <property type="entry name" value="NUSGTNSCPFCT"/>
</dbReference>
<keyword evidence="2" id="KW-0889">Transcription antitermination</keyword>
<dbReference type="CDD" id="cd06091">
    <property type="entry name" value="KOW_NusG"/>
    <property type="match status" value="1"/>
</dbReference>
<dbReference type="AlphaFoldDB" id="X0Y0A9"/>
<evidence type="ECO:0000256" key="3">
    <source>
        <dbReference type="ARBA" id="ARBA00023015"/>
    </source>
</evidence>
<evidence type="ECO:0000256" key="1">
    <source>
        <dbReference type="ARBA" id="ARBA00022472"/>
    </source>
</evidence>
<keyword evidence="3" id="KW-0805">Transcription regulation</keyword>
<evidence type="ECO:0000256" key="2">
    <source>
        <dbReference type="ARBA" id="ARBA00022814"/>
    </source>
</evidence>
<dbReference type="InterPro" id="IPR015869">
    <property type="entry name" value="Transcrpt_antiterm_NusG_bac_CS"/>
</dbReference>
<accession>X0Y0A9</accession>
<feature type="domain" description="KOW" evidence="5">
    <location>
        <begin position="2"/>
        <end position="29"/>
    </location>
</feature>
<dbReference type="PANTHER" id="PTHR30265">
    <property type="entry name" value="RHO-INTERACTING TRANSCRIPTION TERMINATION FACTOR NUSG"/>
    <property type="match status" value="1"/>
</dbReference>
<dbReference type="InterPro" id="IPR008991">
    <property type="entry name" value="Translation_prot_SH3-like_sf"/>
</dbReference>
<name>X0Y0A9_9ZZZZ</name>
<protein>
    <recommendedName>
        <fullName evidence="5">KOW domain-containing protein</fullName>
    </recommendedName>
</protein>
<dbReference type="GO" id="GO:0005829">
    <property type="term" value="C:cytosol"/>
    <property type="evidence" value="ECO:0007669"/>
    <property type="project" value="TreeGrafter"/>
</dbReference>
<dbReference type="GO" id="GO:0006353">
    <property type="term" value="P:DNA-templated transcription termination"/>
    <property type="evidence" value="ECO:0007669"/>
    <property type="project" value="UniProtKB-KW"/>
</dbReference>
<dbReference type="InterPro" id="IPR014722">
    <property type="entry name" value="Rib_uL2_dom2"/>
</dbReference>
<gene>
    <name evidence="6" type="ORF">S01H1_67789</name>
</gene>
<organism evidence="6">
    <name type="scientific">marine sediment metagenome</name>
    <dbReference type="NCBI Taxonomy" id="412755"/>
    <lineage>
        <taxon>unclassified sequences</taxon>
        <taxon>metagenomes</taxon>
        <taxon>ecological metagenomes</taxon>
    </lineage>
</organism>
<dbReference type="GO" id="GO:0031564">
    <property type="term" value="P:transcription antitermination"/>
    <property type="evidence" value="ECO:0007669"/>
    <property type="project" value="UniProtKB-KW"/>
</dbReference>
<dbReference type="FunFam" id="2.30.30.30:FF:000002">
    <property type="entry name" value="Transcription termination/antitermination factor NusG"/>
    <property type="match status" value="1"/>
</dbReference>
<dbReference type="GO" id="GO:0032784">
    <property type="term" value="P:regulation of DNA-templated transcription elongation"/>
    <property type="evidence" value="ECO:0007669"/>
    <property type="project" value="InterPro"/>
</dbReference>
<comment type="caution">
    <text evidence="6">The sequence shown here is derived from an EMBL/GenBank/DDBJ whole genome shotgun (WGS) entry which is preliminary data.</text>
</comment>
<reference evidence="6" key="1">
    <citation type="journal article" date="2014" name="Front. Microbiol.">
        <title>High frequency of phylogenetically diverse reductive dehalogenase-homologous genes in deep subseafloor sedimentary metagenomes.</title>
        <authorList>
            <person name="Kawai M."/>
            <person name="Futagami T."/>
            <person name="Toyoda A."/>
            <person name="Takaki Y."/>
            <person name="Nishi S."/>
            <person name="Hori S."/>
            <person name="Arai W."/>
            <person name="Tsubouchi T."/>
            <person name="Morono Y."/>
            <person name="Uchiyama I."/>
            <person name="Ito T."/>
            <person name="Fujiyama A."/>
            <person name="Inagaki F."/>
            <person name="Takami H."/>
        </authorList>
    </citation>
    <scope>NUCLEOTIDE SEQUENCE</scope>
    <source>
        <strain evidence="6">Expedition CK06-06</strain>
    </source>
</reference>
<evidence type="ECO:0000256" key="4">
    <source>
        <dbReference type="ARBA" id="ARBA00023163"/>
    </source>
</evidence>
<dbReference type="Gene3D" id="2.30.30.30">
    <property type="match status" value="1"/>
</dbReference>
<dbReference type="InterPro" id="IPR043425">
    <property type="entry name" value="NusG-like"/>
</dbReference>
<dbReference type="EMBL" id="BARS01044918">
    <property type="protein sequence ID" value="GAG40827.1"/>
    <property type="molecule type" value="Genomic_DNA"/>
</dbReference>
<dbReference type="PANTHER" id="PTHR30265:SF2">
    <property type="entry name" value="TRANSCRIPTION TERMINATION_ANTITERMINATION PROTEIN NUSG"/>
    <property type="match status" value="1"/>
</dbReference>
<feature type="non-terminal residue" evidence="6">
    <location>
        <position position="1"/>
    </location>
</feature>
<keyword evidence="4" id="KW-0804">Transcription</keyword>
<proteinExistence type="predicted"/>
<dbReference type="Pfam" id="PF00467">
    <property type="entry name" value="KOW"/>
    <property type="match status" value="1"/>
</dbReference>
<evidence type="ECO:0000313" key="6">
    <source>
        <dbReference type="EMBL" id="GAG40827.1"/>
    </source>
</evidence>
<evidence type="ECO:0000259" key="5">
    <source>
        <dbReference type="SMART" id="SM00739"/>
    </source>
</evidence>
<dbReference type="InterPro" id="IPR005824">
    <property type="entry name" value="KOW"/>
</dbReference>
<keyword evidence="1" id="KW-0806">Transcription termination</keyword>
<dbReference type="InterPro" id="IPR001062">
    <property type="entry name" value="Transcrpt_antiterm_NusG"/>
</dbReference>
<dbReference type="SMART" id="SM00739">
    <property type="entry name" value="KOW"/>
    <property type="match status" value="1"/>
</dbReference>
<dbReference type="SUPFAM" id="SSF50104">
    <property type="entry name" value="Translation proteins SH3-like domain"/>
    <property type="match status" value="1"/>
</dbReference>
<sequence length="56" mass="6187">IDFTVGEVVEIVEGPFADFTGSVKEIDKDAEEVTVMVKIFGRETPVRLGFEGIEKL</sequence>